<dbReference type="NCBIfam" id="TIGR01981">
    <property type="entry name" value="sufD"/>
    <property type="match status" value="1"/>
</dbReference>
<name>A0A315Z968_SEDFL</name>
<sequence length="442" mass="49774">MSKVLENAALKSAALDQFHNWEAELDNEVESSLHQIRKQGAEALSKLDFPSVKDEEWKYTNIKKLVSLEYNWNRGSQLTKEDIKPFIFDGLEAHVFVFVNGKFNEELSDIQADEKAIISTLQDAHKSHADKVGEYFSKIAQHESQAFVAMNTAFAQDGVFVHVPRSYDLQKPVLLLYINDTAQGPVISQPRNLIVAEENAHLTLIEHTVTLGEENSLLNTVSEFSVAKHARIDHYKIQADNDKAAQVCTTHVDQKDESNFSNTVVTMSGQLIRNNLNINLDGEHCEAYMNGLYMVDGKTHVDNHTAVDHMKPNSYSNELYKGILDGKASGVFNGKIYVRPHAQKTNAFQSNKNVMLSEDASIDTKPQLEIWADDVKCSHGCTVGAMDEEPLFYLKARGINEDNAKALLMFAYCADVLDRVKSEPVKNYIEKLIADRLNYEFL</sequence>
<dbReference type="InterPro" id="IPR045595">
    <property type="entry name" value="SufBD_N"/>
</dbReference>
<dbReference type="GO" id="GO:0016226">
    <property type="term" value="P:iron-sulfur cluster assembly"/>
    <property type="evidence" value="ECO:0007669"/>
    <property type="project" value="InterPro"/>
</dbReference>
<reference evidence="4 5" key="1">
    <citation type="submission" date="2018-03" db="EMBL/GenBank/DDBJ databases">
        <title>Genomic Encyclopedia of Archaeal and Bacterial Type Strains, Phase II (KMG-II): from individual species to whole genera.</title>
        <authorList>
            <person name="Goeker M."/>
        </authorList>
    </citation>
    <scope>NUCLEOTIDE SEQUENCE [LARGE SCALE GENOMIC DNA]</scope>
    <source>
        <strain evidence="4 5">DSM 28229</strain>
    </source>
</reference>
<keyword evidence="5" id="KW-1185">Reference proteome</keyword>
<dbReference type="InterPro" id="IPR000825">
    <property type="entry name" value="SUF_FeS_clus_asmbl_SufBD_core"/>
</dbReference>
<dbReference type="Pfam" id="PF19295">
    <property type="entry name" value="SufBD_N"/>
    <property type="match status" value="1"/>
</dbReference>
<organism evidence="4 5">
    <name type="scientific">Sediminitomix flava</name>
    <dbReference type="NCBI Taxonomy" id="379075"/>
    <lineage>
        <taxon>Bacteria</taxon>
        <taxon>Pseudomonadati</taxon>
        <taxon>Bacteroidota</taxon>
        <taxon>Cytophagia</taxon>
        <taxon>Cytophagales</taxon>
        <taxon>Flammeovirgaceae</taxon>
        <taxon>Sediminitomix</taxon>
    </lineage>
</organism>
<evidence type="ECO:0000259" key="3">
    <source>
        <dbReference type="Pfam" id="PF19295"/>
    </source>
</evidence>
<gene>
    <name evidence="4" type="ORF">BC781_10392</name>
</gene>
<protein>
    <submittedName>
        <fullName evidence="4">Iron-regulated ABC transporter permease protein SufD</fullName>
    </submittedName>
</protein>
<evidence type="ECO:0000313" key="4">
    <source>
        <dbReference type="EMBL" id="PWJ41842.1"/>
    </source>
</evidence>
<dbReference type="InterPro" id="IPR055346">
    <property type="entry name" value="Fe-S_cluster_assembly_SufBD"/>
</dbReference>
<dbReference type="Pfam" id="PF01458">
    <property type="entry name" value="SUFBD_core"/>
    <property type="match status" value="1"/>
</dbReference>
<dbReference type="AlphaFoldDB" id="A0A315Z968"/>
<feature type="domain" description="SUF system FeS cluster assembly SufBD core" evidence="2">
    <location>
        <begin position="184"/>
        <end position="411"/>
    </location>
</feature>
<dbReference type="EMBL" id="QGDO01000003">
    <property type="protein sequence ID" value="PWJ41842.1"/>
    <property type="molecule type" value="Genomic_DNA"/>
</dbReference>
<dbReference type="Proteomes" id="UP000245535">
    <property type="component" value="Unassembled WGS sequence"/>
</dbReference>
<accession>A0A315Z968</accession>
<proteinExistence type="inferred from homology"/>
<dbReference type="InterPro" id="IPR011542">
    <property type="entry name" value="SUF_FeS_clus_asmbl_SufD"/>
</dbReference>
<evidence type="ECO:0000313" key="5">
    <source>
        <dbReference type="Proteomes" id="UP000245535"/>
    </source>
</evidence>
<comment type="similarity">
    <text evidence="1">Belongs to the iron-sulfur cluster assembly SufBD family.</text>
</comment>
<dbReference type="OrthoDB" id="9768262at2"/>
<dbReference type="RefSeq" id="WP_109618227.1">
    <property type="nucleotide sequence ID" value="NZ_QGDO01000003.1"/>
</dbReference>
<dbReference type="InterPro" id="IPR037284">
    <property type="entry name" value="SUF_FeS_clus_asmbl_SufBD_sf"/>
</dbReference>
<dbReference type="PANTHER" id="PTHR43575:SF1">
    <property type="entry name" value="PROTEIN ABCI7, CHLOROPLASTIC"/>
    <property type="match status" value="1"/>
</dbReference>
<dbReference type="SUPFAM" id="SSF101960">
    <property type="entry name" value="Stabilizer of iron transporter SufD"/>
    <property type="match status" value="1"/>
</dbReference>
<evidence type="ECO:0000259" key="2">
    <source>
        <dbReference type="Pfam" id="PF01458"/>
    </source>
</evidence>
<evidence type="ECO:0000256" key="1">
    <source>
        <dbReference type="ARBA" id="ARBA00043967"/>
    </source>
</evidence>
<comment type="caution">
    <text evidence="4">The sequence shown here is derived from an EMBL/GenBank/DDBJ whole genome shotgun (WGS) entry which is preliminary data.</text>
</comment>
<feature type="domain" description="SUF system FeS cluster assembly SufBD N-terminal" evidence="3">
    <location>
        <begin position="15"/>
        <end position="173"/>
    </location>
</feature>
<dbReference type="PANTHER" id="PTHR43575">
    <property type="entry name" value="PROTEIN ABCI7, CHLOROPLASTIC"/>
    <property type="match status" value="1"/>
</dbReference>